<reference evidence="2 3" key="1">
    <citation type="journal article" date="2014" name="Genome Announc.">
        <title>Whole-Genome Sequence of Serratia symbiotica Strain CWBI-2.3T, a Free-Living Symbiont of the Black Bean Aphid Aphis fabae.</title>
        <authorList>
            <person name="Foray V."/>
            <person name="Grigorescu A.S."/>
            <person name="Sabri A."/>
            <person name="Haubruge E."/>
            <person name="Lognay G."/>
            <person name="Francis F."/>
            <person name="Fauconnier M.L."/>
            <person name="Hance T."/>
            <person name="Thonart P."/>
        </authorList>
    </citation>
    <scope>NUCLEOTIDE SEQUENCE [LARGE SCALE GENOMIC DNA]</scope>
    <source>
        <strain evidence="2">CWBI-2.3</strain>
    </source>
</reference>
<name>A0A068YZJ7_9GAMM</name>
<evidence type="ECO:0000313" key="4">
    <source>
        <dbReference type="Proteomes" id="UP000324392"/>
    </source>
</evidence>
<dbReference type="Proteomes" id="UP000324392">
    <property type="component" value="Chromosome"/>
</dbReference>
<reference evidence="1 4" key="3">
    <citation type="submission" date="2019-03" db="EMBL/GenBank/DDBJ databases">
        <title>The genome sequence of Candidatus Serratia symbiotica strain IS.</title>
        <authorList>
            <person name="Nikoh N."/>
            <person name="Koga R."/>
            <person name="Oshima K."/>
            <person name="Hattori M."/>
            <person name="Fukatsu T."/>
        </authorList>
    </citation>
    <scope>NUCLEOTIDE SEQUENCE [LARGE SCALE GENOMIC DNA]</scope>
    <source>
        <strain evidence="1 4">IS</strain>
    </source>
</reference>
<reference evidence="2" key="4">
    <citation type="submission" date="2020-04" db="EMBL/GenBank/DDBJ databases">
        <title>Genomic Insight into Nascent Stage of Mutualistic Insect Bacterial Symbioses through the Bacterial Symbiont Serratia symbiotica.</title>
        <authorList>
            <person name="Renoz F."/>
            <person name="Foray V."/>
            <person name="Ambroise J."/>
            <person name="Baa-Puyoulet P."/>
            <person name="Bearzatto B."/>
            <person name="Mendez G.L."/>
            <person name="Vanderpoorten A."/>
            <person name="Mahillon J."/>
            <person name="Gala J.-L."/>
            <person name="Calevro F."/>
            <person name="Hance T."/>
        </authorList>
    </citation>
    <scope>NUCLEOTIDE SEQUENCE</scope>
    <source>
        <strain evidence="2">CWBI-2.3</strain>
    </source>
</reference>
<organism evidence="2 3">
    <name type="scientific">Serratia symbiotica</name>
    <dbReference type="NCBI Taxonomy" id="138074"/>
    <lineage>
        <taxon>Bacteria</taxon>
        <taxon>Pseudomonadati</taxon>
        <taxon>Pseudomonadota</taxon>
        <taxon>Gammaproteobacteria</taxon>
        <taxon>Enterobacterales</taxon>
        <taxon>Yersiniaceae</taxon>
        <taxon>Serratia</taxon>
    </lineage>
</organism>
<evidence type="ECO:0000313" key="1">
    <source>
        <dbReference type="EMBL" id="BBI91158.1"/>
    </source>
</evidence>
<evidence type="ECO:0000313" key="2">
    <source>
        <dbReference type="EMBL" id="QLH62006.1"/>
    </source>
</evidence>
<dbReference type="AlphaFoldDB" id="A0A068YZJ7"/>
<dbReference type="EMBL" id="AP019531">
    <property type="protein sequence ID" value="BBI91158.1"/>
    <property type="molecule type" value="Genomic_DNA"/>
</dbReference>
<dbReference type="Proteomes" id="UP000042738">
    <property type="component" value="Chromosome"/>
</dbReference>
<dbReference type="EMBL" id="CP050855">
    <property type="protein sequence ID" value="QLH62006.1"/>
    <property type="molecule type" value="Genomic_DNA"/>
</dbReference>
<proteinExistence type="predicted"/>
<gene>
    <name evidence="1" type="ORF">SSYIS1_02130</name>
    <name evidence="2" type="ORF">SYMBAF_02315</name>
</gene>
<sequence length="72" mass="8380">MYLCVSGCEYLDNGSRRIYHLNNTSMVVECPALPGKLRFRFYDGHNRTVYTNQAKAAMRSAVERHKKQRGIR</sequence>
<reference evidence="2" key="2">
    <citation type="submission" date="2014-06" db="EMBL/GenBank/DDBJ databases">
        <authorList>
            <person name="Foray V.V."/>
        </authorList>
    </citation>
    <scope>NUCLEOTIDE SEQUENCE</scope>
    <source>
        <strain evidence="2">CWBI-2.3</strain>
    </source>
</reference>
<accession>A0A068YZJ7</accession>
<dbReference type="GeneID" id="93735359"/>
<dbReference type="STRING" id="138074.SYMBAF_180101"/>
<dbReference type="RefSeq" id="WP_006709448.1">
    <property type="nucleotide sequence ID" value="NZ_CP050855.1"/>
</dbReference>
<protein>
    <submittedName>
        <fullName evidence="2">Uncharacterized protein</fullName>
    </submittedName>
</protein>
<evidence type="ECO:0000313" key="3">
    <source>
        <dbReference type="Proteomes" id="UP000042738"/>
    </source>
</evidence>